<dbReference type="AlphaFoldDB" id="A0A2W2DNJ4"/>
<feature type="domain" description="HTH luxR-type" evidence="1">
    <location>
        <begin position="152"/>
        <end position="209"/>
    </location>
</feature>
<accession>A0A2W2DNJ4</accession>
<reference evidence="2 3" key="1">
    <citation type="submission" date="2018-01" db="EMBL/GenBank/DDBJ databases">
        <title>Draft genome sequence of Nonomuraea sp. KC333.</title>
        <authorList>
            <person name="Sahin N."/>
            <person name="Saygin H."/>
            <person name="Ay H."/>
        </authorList>
    </citation>
    <scope>NUCLEOTIDE SEQUENCE [LARGE SCALE GENOMIC DNA]</scope>
    <source>
        <strain evidence="2 3">KC333</strain>
    </source>
</reference>
<dbReference type="SMART" id="SM00421">
    <property type="entry name" value="HTH_LUXR"/>
    <property type="match status" value="1"/>
</dbReference>
<comment type="caution">
    <text evidence="2">The sequence shown here is derived from an EMBL/GenBank/DDBJ whole genome shotgun (WGS) entry which is preliminary data.</text>
</comment>
<organism evidence="2 3">
    <name type="scientific">Nonomuraea aridisoli</name>
    <dbReference type="NCBI Taxonomy" id="2070368"/>
    <lineage>
        <taxon>Bacteria</taxon>
        <taxon>Bacillati</taxon>
        <taxon>Actinomycetota</taxon>
        <taxon>Actinomycetes</taxon>
        <taxon>Streptosporangiales</taxon>
        <taxon>Streptosporangiaceae</taxon>
        <taxon>Nonomuraea</taxon>
    </lineage>
</organism>
<dbReference type="EMBL" id="POUD01000154">
    <property type="protein sequence ID" value="PZG13496.1"/>
    <property type="molecule type" value="Genomic_DNA"/>
</dbReference>
<protein>
    <submittedName>
        <fullName evidence="2">LuxR family transcriptional regulator</fullName>
    </submittedName>
</protein>
<name>A0A2W2DNJ4_9ACTN</name>
<proteinExistence type="predicted"/>
<dbReference type="InterPro" id="IPR051797">
    <property type="entry name" value="TrmB-like"/>
</dbReference>
<keyword evidence="3" id="KW-1185">Reference proteome</keyword>
<dbReference type="RefSeq" id="WP_111182300.1">
    <property type="nucleotide sequence ID" value="NZ_POUD01000154.1"/>
</dbReference>
<dbReference type="PANTHER" id="PTHR34293">
    <property type="entry name" value="HTH-TYPE TRANSCRIPTIONAL REGULATOR TRMBL2"/>
    <property type="match status" value="1"/>
</dbReference>
<dbReference type="GO" id="GO:0006355">
    <property type="term" value="P:regulation of DNA-templated transcription"/>
    <property type="evidence" value="ECO:0007669"/>
    <property type="project" value="InterPro"/>
</dbReference>
<dbReference type="InterPro" id="IPR036388">
    <property type="entry name" value="WH-like_DNA-bd_sf"/>
</dbReference>
<evidence type="ECO:0000259" key="1">
    <source>
        <dbReference type="SMART" id="SM00421"/>
    </source>
</evidence>
<dbReference type="GO" id="GO:0003677">
    <property type="term" value="F:DNA binding"/>
    <property type="evidence" value="ECO:0007669"/>
    <property type="project" value="InterPro"/>
</dbReference>
<dbReference type="OrthoDB" id="4266042at2"/>
<dbReference type="Proteomes" id="UP000249304">
    <property type="component" value="Unassembled WGS sequence"/>
</dbReference>
<dbReference type="SUPFAM" id="SSF46894">
    <property type="entry name" value="C-terminal effector domain of the bipartite response regulators"/>
    <property type="match status" value="1"/>
</dbReference>
<evidence type="ECO:0000313" key="3">
    <source>
        <dbReference type="Proteomes" id="UP000249304"/>
    </source>
</evidence>
<dbReference type="Gene3D" id="1.10.10.10">
    <property type="entry name" value="Winged helix-like DNA-binding domain superfamily/Winged helix DNA-binding domain"/>
    <property type="match status" value="1"/>
</dbReference>
<gene>
    <name evidence="2" type="ORF">C1J01_29760</name>
</gene>
<evidence type="ECO:0000313" key="2">
    <source>
        <dbReference type="EMBL" id="PZG13496.1"/>
    </source>
</evidence>
<dbReference type="InterPro" id="IPR000792">
    <property type="entry name" value="Tscrpt_reg_LuxR_C"/>
</dbReference>
<sequence length="216" mass="23535">MVITVRGDIELVARAGHLFEGVTREFVCAARDLSTWAQPQAREAVRRRMAWSPGGVGVRKLLSPAALAGEESRRHLRLLAARGVQVRIASRPLPYETIVIDRSYAIMAGDPAAGVREYTVTDEPALVGGVWSLFDGVWEAAVELEAYLGTDRPHLDDAERAVLRTLSLGRTDEAAARTLGVSLRTYRRRVAALMAALEAETRFQAGKRAGELGLTS</sequence>
<dbReference type="InterPro" id="IPR016032">
    <property type="entry name" value="Sig_transdc_resp-reg_C-effctor"/>
</dbReference>
<dbReference type="PANTHER" id="PTHR34293:SF1">
    <property type="entry name" value="HTH-TYPE TRANSCRIPTIONAL REGULATOR TRMBL2"/>
    <property type="match status" value="1"/>
</dbReference>